<dbReference type="GO" id="GO:0030139">
    <property type="term" value="C:endocytic vesicle"/>
    <property type="evidence" value="ECO:0007669"/>
    <property type="project" value="TreeGrafter"/>
</dbReference>
<feature type="region of interest" description="Disordered" evidence="1">
    <location>
        <begin position="1296"/>
        <end position="1331"/>
    </location>
</feature>
<reference evidence="4" key="1">
    <citation type="journal article" date="2015" name="PLoS Genet.">
        <title>Genome Sequence and Transcriptome Analyses of Chrysochromulina tobin: Metabolic Tools for Enhanced Algal Fitness in the Prominent Order Prymnesiales (Haptophyceae).</title>
        <authorList>
            <person name="Hovde B.T."/>
            <person name="Deodato C.R."/>
            <person name="Hunsperger H.M."/>
            <person name="Ryken S.A."/>
            <person name="Yost W."/>
            <person name="Jha R.K."/>
            <person name="Patterson J."/>
            <person name="Monnat R.J. Jr."/>
            <person name="Barlow S.B."/>
            <person name="Starkenburg S.R."/>
            <person name="Cattolico R.A."/>
        </authorList>
    </citation>
    <scope>NUCLEOTIDE SEQUENCE</scope>
    <source>
        <strain evidence="4">CCMP291</strain>
    </source>
</reference>
<dbReference type="PANTHER" id="PTHR21663:SF0">
    <property type="entry name" value="HEAT REPEAT-CONTAINING PROTEIN 5B"/>
    <property type="match status" value="1"/>
</dbReference>
<dbReference type="Pfam" id="PF20210">
    <property type="entry name" value="Laa1_Sip1_HTR5"/>
    <property type="match status" value="1"/>
</dbReference>
<dbReference type="OrthoDB" id="192608at2759"/>
<proteinExistence type="predicted"/>
<name>A0A0M0JIW8_9EUKA</name>
<keyword evidence="4" id="KW-1185">Reference proteome</keyword>
<protein>
    <submittedName>
        <fullName evidence="3">Heat repeat-containing protein 5a</fullName>
    </submittedName>
</protein>
<organism evidence="3 4">
    <name type="scientific">Chrysochromulina tobinii</name>
    <dbReference type="NCBI Taxonomy" id="1460289"/>
    <lineage>
        <taxon>Eukaryota</taxon>
        <taxon>Haptista</taxon>
        <taxon>Haptophyta</taxon>
        <taxon>Prymnesiophyceae</taxon>
        <taxon>Prymnesiales</taxon>
        <taxon>Chrysochromulinaceae</taxon>
        <taxon>Chrysochromulina</taxon>
    </lineage>
</organism>
<dbReference type="GO" id="GO:0006897">
    <property type="term" value="P:endocytosis"/>
    <property type="evidence" value="ECO:0007669"/>
    <property type="project" value="TreeGrafter"/>
</dbReference>
<evidence type="ECO:0000313" key="4">
    <source>
        <dbReference type="Proteomes" id="UP000037460"/>
    </source>
</evidence>
<dbReference type="Pfam" id="PF25808">
    <property type="entry name" value="TPR_LAA1_C"/>
    <property type="match status" value="1"/>
</dbReference>
<dbReference type="EMBL" id="JWZX01002872">
    <property type="protein sequence ID" value="KOO26282.1"/>
    <property type="molecule type" value="Genomic_DNA"/>
</dbReference>
<dbReference type="GO" id="GO:0042147">
    <property type="term" value="P:retrograde transport, endosome to Golgi"/>
    <property type="evidence" value="ECO:0007669"/>
    <property type="project" value="TreeGrafter"/>
</dbReference>
<dbReference type="InterPro" id="IPR040108">
    <property type="entry name" value="Laa1/Sip1/HEATR5"/>
</dbReference>
<evidence type="ECO:0000256" key="1">
    <source>
        <dbReference type="SAM" id="MobiDB-lite"/>
    </source>
</evidence>
<dbReference type="PANTHER" id="PTHR21663">
    <property type="entry name" value="HYPOTHETICAL HEAT DOMAIN-CONTAINING"/>
    <property type="match status" value="1"/>
</dbReference>
<feature type="domain" description="LAA1-like C-terminal TPR repeats" evidence="2">
    <location>
        <begin position="1196"/>
        <end position="1312"/>
    </location>
</feature>
<comment type="caution">
    <text evidence="3">The sequence shown here is derived from an EMBL/GenBank/DDBJ whole genome shotgun (WGS) entry which is preliminary data.</text>
</comment>
<dbReference type="GO" id="GO:0016020">
    <property type="term" value="C:membrane"/>
    <property type="evidence" value="ECO:0007669"/>
    <property type="project" value="TreeGrafter"/>
</dbReference>
<sequence length="1353" mass="141011">MAKLLAEAATAKAAAEPAVLVCLSEACTLLLTLREVATGARDALLHGERSLMILVEHPARQVRLVACACLWALTVAFPSQLTGLLNATLNRVRTEHAKLAKGGAETGDKLVAHALAAGALVCAIPHTAHGAPYALTTQTIALAAELASAQGVEPAQHSAWLLLRALMRLDLEWLSSKQRLTQLLGLWKGVLGKPVELTGKRGEAEMLTTALQCRSHALGALNSFLARAPENISAPMMKHIVSALLPPNTALLATCAPREQQASLGKASEGFRLAFTRFRAKLSELFERLPSSAMRSDVLSMMMPLVMADIVDHSSTLAPSCTALPALLDPADACLGSSAEDERPPEPLREGVAARCREACDEFGVLGSEGADDENVALAASISLFAAVFRLQSFDVRQQLLDHLNTAALKATKDAAKAAAAAAGGGGLFGGPAVVEKSPYASPLANVSAALLGSLTKLKHRPSKTPLDPKHLEKIDAVIGHCLADVDPAAVPSAAAAGGKHAEQLATVAEWLSYACATLALPPALLPQHATVSHRLELPGAVLGALRSHTLALRRAAIAAQRAVLSATEAASGGAPSTALDKGASGAREKLVKAIFELLDFEESEEALEEAKVLLLESLDTTADQGEAARRAQKELEMEAEEAKKWQHVALRWQTRLVAVECVRRLLAVLEQPAHFDLYLERAKKEAGETADCLCGRLAELVSVAFTAAAFPVEAMRPAGVAIVLDLADKFATAGDPDYEGHIILELYSAQISAALRPCFAPEAQPDLMAIGCAATARFLLALGTSARGHQVDPAAVRKLLALLTNAAEPKAIMALNFPEYSERAATMVRVAALHGAAQVWHACAARPAEHMELTKQLAPALGGLRDAWLALLRDFSLLDTAPKASRRLYRPYLYVPAMARAAHEQLHGAWLTVLGAVVASARTAVWPLGREQAVQIAHEAPAAATEEAGAVEPMPIKTRPLIEDMQLLIGLCSHRLHAYAAMRGDDVQPEALDEAFAEVLLCLQAIPPLLPAPDAAAPSAALPALGFLRLVELLRAVIGAPHVTLAVLLAASQVAADLCVSAAPYCRAGGDVAAALLPRLSSLVAAPLLRVYPQLQAMSAPPGVPAVPTAEALPLVLTSLKALAALPKALGAALLPVEDGGCARTMASLHSALATLLAGNVAEQGAALSALQAELTRGAAAAATSGTGMPLPATLAHLRAMLPEVATLVHRSKQLESADKLGAVKLLLTSCVVAPPASLEMMLSLTLPLLIGCLHVSVDGPASPKAKELATLAHSSITALAKRSPNEFRTAAANFSAETRTRMETAAREAAAAPTAPSTPGLSRGASGGALNTPGAAPKIALKMDFSAFGKK</sequence>
<evidence type="ECO:0000313" key="3">
    <source>
        <dbReference type="EMBL" id="KOO26282.1"/>
    </source>
</evidence>
<dbReference type="Proteomes" id="UP000037460">
    <property type="component" value="Unassembled WGS sequence"/>
</dbReference>
<accession>A0A0M0JIW8</accession>
<feature type="compositionally biased region" description="Low complexity" evidence="1">
    <location>
        <begin position="1309"/>
        <end position="1321"/>
    </location>
</feature>
<dbReference type="InterPro" id="IPR046837">
    <property type="entry name" value="Laa1/Sip1/HEATR5-like_HEAT"/>
</dbReference>
<dbReference type="GO" id="GO:0005829">
    <property type="term" value="C:cytosol"/>
    <property type="evidence" value="ECO:0007669"/>
    <property type="project" value="GOC"/>
</dbReference>
<gene>
    <name evidence="3" type="ORF">Ctob_006465</name>
</gene>
<evidence type="ECO:0000259" key="2">
    <source>
        <dbReference type="Pfam" id="PF25808"/>
    </source>
</evidence>
<dbReference type="InterPro" id="IPR057981">
    <property type="entry name" value="TPR_LAA1-like_C"/>
</dbReference>
<dbReference type="GO" id="GO:0005794">
    <property type="term" value="C:Golgi apparatus"/>
    <property type="evidence" value="ECO:0007669"/>
    <property type="project" value="TreeGrafter"/>
</dbReference>
<dbReference type="GO" id="GO:0008104">
    <property type="term" value="P:intracellular protein localization"/>
    <property type="evidence" value="ECO:0007669"/>
    <property type="project" value="TreeGrafter"/>
</dbReference>